<dbReference type="Pfam" id="PF19528">
    <property type="entry name" value="DUF6056"/>
    <property type="match status" value="1"/>
</dbReference>
<sequence length="507" mass="54135">MTAPGPAREAAPVASRTGLPEQPRERVRTAPGRTANARPVPAWRTLWPAALCLLPLGLLGAAAWYGRWVRPGADEWCFLPVVRDEGLPGMVGKFYLGDNGRIANAVLVWAYGTFGVAGHQWFGLVSGVVTLGILWAVTVSALRRGGLTAPRGIPLLVASMVTAVFLFATPNTYKTFYWPASSVSHTMAPVLACAAAVPLLRARSRRGRRCALVAVFVAGLCMGTLSEEASVVVLVVLSAVLLVFAGRLRAGVRRWCLAGMAGTVTGTLVLYTSPGARIRRERFDTDGVSFLAPDSLLGSLRGFGHILGTLLTTWAYLGAVAAGVLLGLLIRGPGGRRVVLPGRWPLLSCAGVLAFLVSGYLCTVVAYPAFGASVMTSSRVWNDYLLLYVAVLVGAGALVGLALGVRVRRTGAVQAAGAGVCAVVCLALAVPLGQLERDMRVRAVKWDRQDRWMRAHAAEGDRVLPYMPLSVGGMVEPFRKHGRKVWPATCVADYYHLERITYSLRLP</sequence>
<feature type="transmembrane region" description="Helical" evidence="2">
    <location>
        <begin position="121"/>
        <end position="141"/>
    </location>
</feature>
<feature type="transmembrane region" description="Helical" evidence="2">
    <location>
        <begin position="231"/>
        <end position="248"/>
    </location>
</feature>
<keyword evidence="2" id="KW-0812">Transmembrane</keyword>
<dbReference type="Proteomes" id="UP001589710">
    <property type="component" value="Unassembled WGS sequence"/>
</dbReference>
<accession>A0ABV5RED8</accession>
<reference evidence="3 4" key="1">
    <citation type="submission" date="2024-09" db="EMBL/GenBank/DDBJ databases">
        <authorList>
            <person name="Sun Q."/>
            <person name="Mori K."/>
        </authorList>
    </citation>
    <scope>NUCLEOTIDE SEQUENCE [LARGE SCALE GENOMIC DNA]</scope>
    <source>
        <strain evidence="3 4">JCM 3331</strain>
    </source>
</reference>
<gene>
    <name evidence="3" type="ORF">ACFFTL_26200</name>
</gene>
<comment type="caution">
    <text evidence="3">The sequence shown here is derived from an EMBL/GenBank/DDBJ whole genome shotgun (WGS) entry which is preliminary data.</text>
</comment>
<feature type="transmembrane region" description="Helical" evidence="2">
    <location>
        <begin position="153"/>
        <end position="170"/>
    </location>
</feature>
<keyword evidence="2" id="KW-1133">Transmembrane helix</keyword>
<feature type="region of interest" description="Disordered" evidence="1">
    <location>
        <begin position="1"/>
        <end position="35"/>
    </location>
</feature>
<keyword evidence="4" id="KW-1185">Reference proteome</keyword>
<feature type="transmembrane region" description="Helical" evidence="2">
    <location>
        <begin position="313"/>
        <end position="332"/>
    </location>
</feature>
<evidence type="ECO:0000313" key="4">
    <source>
        <dbReference type="Proteomes" id="UP001589710"/>
    </source>
</evidence>
<dbReference type="InterPro" id="IPR045691">
    <property type="entry name" value="DUF6056"/>
</dbReference>
<feature type="transmembrane region" description="Helical" evidence="2">
    <location>
        <begin position="412"/>
        <end position="432"/>
    </location>
</feature>
<evidence type="ECO:0000256" key="2">
    <source>
        <dbReference type="SAM" id="Phobius"/>
    </source>
</evidence>
<organism evidence="3 4">
    <name type="scientific">Streptomyces yanii</name>
    <dbReference type="NCBI Taxonomy" id="78510"/>
    <lineage>
        <taxon>Bacteria</taxon>
        <taxon>Bacillati</taxon>
        <taxon>Actinomycetota</taxon>
        <taxon>Actinomycetes</taxon>
        <taxon>Kitasatosporales</taxon>
        <taxon>Streptomycetaceae</taxon>
        <taxon>Streptomyces</taxon>
    </lineage>
</organism>
<name>A0ABV5RED8_9ACTN</name>
<evidence type="ECO:0000256" key="1">
    <source>
        <dbReference type="SAM" id="MobiDB-lite"/>
    </source>
</evidence>
<dbReference type="RefSeq" id="WP_345514117.1">
    <property type="nucleotide sequence ID" value="NZ_BAAAXD010000027.1"/>
</dbReference>
<feature type="transmembrane region" description="Helical" evidence="2">
    <location>
        <begin position="255"/>
        <end position="273"/>
    </location>
</feature>
<keyword evidence="2" id="KW-0472">Membrane</keyword>
<proteinExistence type="predicted"/>
<dbReference type="EMBL" id="JBHMCG010000115">
    <property type="protein sequence ID" value="MFB9575676.1"/>
    <property type="molecule type" value="Genomic_DNA"/>
</dbReference>
<feature type="transmembrane region" description="Helical" evidence="2">
    <location>
        <begin position="176"/>
        <end position="197"/>
    </location>
</feature>
<protein>
    <submittedName>
        <fullName evidence="3">DUF6056 family protein</fullName>
    </submittedName>
</protein>
<evidence type="ECO:0000313" key="3">
    <source>
        <dbReference type="EMBL" id="MFB9575676.1"/>
    </source>
</evidence>
<feature type="transmembrane region" description="Helical" evidence="2">
    <location>
        <begin position="209"/>
        <end position="225"/>
    </location>
</feature>
<feature type="transmembrane region" description="Helical" evidence="2">
    <location>
        <begin position="46"/>
        <end position="66"/>
    </location>
</feature>
<feature type="transmembrane region" description="Helical" evidence="2">
    <location>
        <begin position="385"/>
        <end position="405"/>
    </location>
</feature>
<feature type="transmembrane region" description="Helical" evidence="2">
    <location>
        <begin position="344"/>
        <end position="370"/>
    </location>
</feature>